<evidence type="ECO:0000313" key="3">
    <source>
        <dbReference type="Proteomes" id="UP000778970"/>
    </source>
</evidence>
<reference evidence="2" key="2">
    <citation type="journal article" date="2020" name="Microorganisms">
        <title>Osmotic Adaptation and Compatible Solute Biosynthesis of Phototrophic Bacteria as Revealed from Genome Analyses.</title>
        <authorList>
            <person name="Imhoff J.F."/>
            <person name="Rahn T."/>
            <person name="Kunzel S."/>
            <person name="Keller A."/>
            <person name="Neulinger S.C."/>
        </authorList>
    </citation>
    <scope>NUCLEOTIDE SEQUENCE</scope>
    <source>
        <strain evidence="2">DSM 9154</strain>
    </source>
</reference>
<feature type="transmembrane region" description="Helical" evidence="1">
    <location>
        <begin position="20"/>
        <end position="38"/>
    </location>
</feature>
<protein>
    <submittedName>
        <fullName evidence="2">Uncharacterized protein</fullName>
    </submittedName>
</protein>
<dbReference type="RefSeq" id="WP_027287297.1">
    <property type="nucleotide sequence ID" value="NZ_NRRE01000020.1"/>
</dbReference>
<reference evidence="2" key="1">
    <citation type="submission" date="2017-08" db="EMBL/GenBank/DDBJ databases">
        <authorList>
            <person name="Imhoff J.F."/>
            <person name="Rahn T."/>
            <person name="Kuenzel S."/>
            <person name="Neulinger S.C."/>
        </authorList>
    </citation>
    <scope>NUCLEOTIDE SEQUENCE</scope>
    <source>
        <strain evidence="2">DSM 9154</strain>
    </source>
</reference>
<dbReference type="EMBL" id="NRRE01000020">
    <property type="protein sequence ID" value="MBK1696838.1"/>
    <property type="molecule type" value="Genomic_DNA"/>
</dbReference>
<evidence type="ECO:0000313" key="2">
    <source>
        <dbReference type="EMBL" id="MBK1696838.1"/>
    </source>
</evidence>
<keyword evidence="1" id="KW-1133">Transmembrane helix</keyword>
<gene>
    <name evidence="2" type="ORF">CKO21_06220</name>
</gene>
<keyword evidence="1" id="KW-0812">Transmembrane</keyword>
<keyword evidence="3" id="KW-1185">Reference proteome</keyword>
<sequence>MSETTRTLRYPPGTLIGDYLRAAFGVAVGACVLALNPIGWGLGVPVGGLMLLFAGFGVRTAMRQMTRVEVQADGLIVHTLTARPLTWQAVTAVRLRYYGSKRERKAEGGFYQLKLQAPGARFSFESGLTGFDYLVWRAGEAARANGRPLDTSTVHNMQAFGIDPDGTLAPPPAIAARAREIARTSAPAHDANACSGERG</sequence>
<feature type="transmembrane region" description="Helical" evidence="1">
    <location>
        <begin position="44"/>
        <end position="62"/>
    </location>
</feature>
<accession>A0A934UZK4</accession>
<evidence type="ECO:0000256" key="1">
    <source>
        <dbReference type="SAM" id="Phobius"/>
    </source>
</evidence>
<dbReference type="AlphaFoldDB" id="A0A934UZK4"/>
<proteinExistence type="predicted"/>
<name>A0A934UZK4_9PROT</name>
<dbReference type="Proteomes" id="UP000778970">
    <property type="component" value="Unassembled WGS sequence"/>
</dbReference>
<organism evidence="2 3">
    <name type="scientific">Rhodovibrio salinarum</name>
    <dbReference type="NCBI Taxonomy" id="1087"/>
    <lineage>
        <taxon>Bacteria</taxon>
        <taxon>Pseudomonadati</taxon>
        <taxon>Pseudomonadota</taxon>
        <taxon>Alphaproteobacteria</taxon>
        <taxon>Rhodospirillales</taxon>
        <taxon>Rhodovibrionaceae</taxon>
        <taxon>Rhodovibrio</taxon>
    </lineage>
</organism>
<keyword evidence="1" id="KW-0472">Membrane</keyword>
<comment type="caution">
    <text evidence="2">The sequence shown here is derived from an EMBL/GenBank/DDBJ whole genome shotgun (WGS) entry which is preliminary data.</text>
</comment>